<accession>A0A8C4JNJ2</accession>
<organism evidence="1 2">
    <name type="scientific">Dromaius novaehollandiae</name>
    <name type="common">Emu</name>
    <dbReference type="NCBI Taxonomy" id="8790"/>
    <lineage>
        <taxon>Eukaryota</taxon>
        <taxon>Metazoa</taxon>
        <taxon>Chordata</taxon>
        <taxon>Craniata</taxon>
        <taxon>Vertebrata</taxon>
        <taxon>Euteleostomi</taxon>
        <taxon>Archelosauria</taxon>
        <taxon>Archosauria</taxon>
        <taxon>Dinosauria</taxon>
        <taxon>Saurischia</taxon>
        <taxon>Theropoda</taxon>
        <taxon>Coelurosauria</taxon>
        <taxon>Aves</taxon>
        <taxon>Palaeognathae</taxon>
        <taxon>Casuariiformes</taxon>
        <taxon>Dromaiidae</taxon>
        <taxon>Dromaius</taxon>
    </lineage>
</organism>
<name>A0A8C4JNJ2_DRONO</name>
<dbReference type="Ensembl" id="ENSDNVT00000012024.1">
    <property type="protein sequence ID" value="ENSDNVP00000009987.1"/>
    <property type="gene ID" value="ENSDNVG00000007034.1"/>
</dbReference>
<gene>
    <name evidence="1" type="primary">ANO10</name>
</gene>
<keyword evidence="2" id="KW-1185">Reference proteome</keyword>
<protein>
    <submittedName>
        <fullName evidence="1">Anoctamin 10</fullName>
    </submittedName>
</protein>
<dbReference type="Ensembl" id="ENSDNVT00000012027.1">
    <property type="protein sequence ID" value="ENSDNVP00000009990.1"/>
    <property type="gene ID" value="ENSDNVG00000007034.1"/>
</dbReference>
<reference evidence="1" key="1">
    <citation type="submission" date="2025-05" db="UniProtKB">
        <authorList>
            <consortium name="Ensembl"/>
        </authorList>
    </citation>
    <scope>IDENTIFICATION</scope>
</reference>
<sequence>MMTVEVTQILHSVVSASSQKMKESWSSFDTFEPSFRPLVVIELAKGTKEETREWLTKRIVDKKANGGAQLLVKPLVTENGDQNIYLVGASHFRLLLGAESVGLVKECNDNSMRTFTYSSRKTFKGFADDNHNFLTMAECQYIIKHELENLRAKDEKIIPGYPQAKLYPGKSIGKQCSLSVAHFLDLRHCSW</sequence>
<dbReference type="Proteomes" id="UP000694423">
    <property type="component" value="Unplaced"/>
</dbReference>
<proteinExistence type="predicted"/>
<dbReference type="AlphaFoldDB" id="A0A8C4JNJ2"/>
<evidence type="ECO:0000313" key="2">
    <source>
        <dbReference type="Proteomes" id="UP000694423"/>
    </source>
</evidence>
<evidence type="ECO:0000313" key="1">
    <source>
        <dbReference type="Ensembl" id="ENSDNVP00000009990.1"/>
    </source>
</evidence>